<evidence type="ECO:0000313" key="1">
    <source>
        <dbReference type="EMBL" id="CAB4906111.1"/>
    </source>
</evidence>
<name>A0A6J7SPG3_9ZZZZ</name>
<organism evidence="2">
    <name type="scientific">freshwater metagenome</name>
    <dbReference type="NCBI Taxonomy" id="449393"/>
    <lineage>
        <taxon>unclassified sequences</taxon>
        <taxon>metagenomes</taxon>
        <taxon>ecological metagenomes</taxon>
    </lineage>
</organism>
<dbReference type="EMBL" id="CAFBMC010000078">
    <property type="protein sequence ID" value="CAB4906111.1"/>
    <property type="molecule type" value="Genomic_DNA"/>
</dbReference>
<dbReference type="Pfam" id="PF06999">
    <property type="entry name" value="Suc_Fer-like"/>
    <property type="match status" value="1"/>
</dbReference>
<reference evidence="2" key="1">
    <citation type="submission" date="2020-05" db="EMBL/GenBank/DDBJ databases">
        <authorList>
            <person name="Chiriac C."/>
            <person name="Salcher M."/>
            <person name="Ghai R."/>
            <person name="Kavagutti S V."/>
        </authorList>
    </citation>
    <scope>NUCLEOTIDE SEQUENCE</scope>
</reference>
<dbReference type="SUPFAM" id="SSF52833">
    <property type="entry name" value="Thioredoxin-like"/>
    <property type="match status" value="1"/>
</dbReference>
<dbReference type="AlphaFoldDB" id="A0A6J7SPG3"/>
<sequence>MSQACTLQSTQTDEPLAGTAPVVSCYVIIEQPGPWGREALLDSHLPRELGEQLLDLTNGTQVKIVLARHPDRLERDNATGHNVWIAHTAPGHRGMRHGVVDDLTALLAWDYEAIAQGNLPPIGHIQRRQLTFVCTHGSRDACCAVVGRPIYDELLGSVPLDERSLVWEVSHLGGHRFAPTILSLPSASVHGRLTAAETIEMRAAAAAGFVHLNGFRGRSSFPAPLQVAGIAVRNVYDIKESDAIDVLRVVNDRAVPAPTSIVFLDDRMETEVRHIDGRTWRVLVQRTQLPGQRSESCGKAAESIFAWSVRELHQTADWQR</sequence>
<dbReference type="PANTHER" id="PTHR31902">
    <property type="entry name" value="ACTIN PATCHES DISTAL PROTEIN 1"/>
    <property type="match status" value="1"/>
</dbReference>
<protein>
    <submittedName>
        <fullName evidence="2">Unannotated protein</fullName>
    </submittedName>
</protein>
<gene>
    <name evidence="1" type="ORF">UFOPK3495_01269</name>
    <name evidence="2" type="ORF">UFOPK4237_01648</name>
</gene>
<dbReference type="InterPro" id="IPR009737">
    <property type="entry name" value="Aim32/Apd1-like"/>
</dbReference>
<accession>A0A6J7SPG3</accession>
<dbReference type="PIRSF" id="PIRSF035042">
    <property type="entry name" value="UCP035042_thirdx"/>
    <property type="match status" value="1"/>
</dbReference>
<dbReference type="InterPro" id="IPR010350">
    <property type="entry name" value="Aim32/Apd1-like_bac"/>
</dbReference>
<proteinExistence type="predicted"/>
<dbReference type="PANTHER" id="PTHR31902:SF22">
    <property type="entry name" value="SLL1203 PROTEIN"/>
    <property type="match status" value="1"/>
</dbReference>
<evidence type="ECO:0000313" key="2">
    <source>
        <dbReference type="EMBL" id="CAB5042913.1"/>
    </source>
</evidence>
<dbReference type="InterPro" id="IPR036249">
    <property type="entry name" value="Thioredoxin-like_sf"/>
</dbReference>
<dbReference type="EMBL" id="CAFBPZ010000165">
    <property type="protein sequence ID" value="CAB5042913.1"/>
    <property type="molecule type" value="Genomic_DNA"/>
</dbReference>